<dbReference type="InterPro" id="IPR013655">
    <property type="entry name" value="PAS_fold_3"/>
</dbReference>
<dbReference type="Pfam" id="PF13426">
    <property type="entry name" value="PAS_9"/>
    <property type="match status" value="1"/>
</dbReference>
<organism evidence="9 10">
    <name type="scientific">Halobellus rubicundus</name>
    <dbReference type="NCBI Taxonomy" id="2996466"/>
    <lineage>
        <taxon>Archaea</taxon>
        <taxon>Methanobacteriati</taxon>
        <taxon>Methanobacteriota</taxon>
        <taxon>Stenosarchaea group</taxon>
        <taxon>Halobacteria</taxon>
        <taxon>Halobacteriales</taxon>
        <taxon>Haloferacaceae</taxon>
        <taxon>Halobellus</taxon>
    </lineage>
</organism>
<keyword evidence="4" id="KW-0808">Transferase</keyword>
<dbReference type="InterPro" id="IPR035965">
    <property type="entry name" value="PAS-like_dom_sf"/>
</dbReference>
<comment type="catalytic activity">
    <reaction evidence="1">
        <text>ATP + protein L-histidine = ADP + protein N-phospho-L-histidine.</text>
        <dbReference type="EC" id="2.7.13.3"/>
    </reaction>
</comment>
<dbReference type="InterPro" id="IPR036097">
    <property type="entry name" value="HisK_dim/P_sf"/>
</dbReference>
<dbReference type="SMART" id="SM00086">
    <property type="entry name" value="PAC"/>
    <property type="match status" value="2"/>
</dbReference>
<gene>
    <name evidence="9" type="ORF">OS889_11695</name>
</gene>
<feature type="domain" description="PAC" evidence="8">
    <location>
        <begin position="90"/>
        <end position="140"/>
    </location>
</feature>
<dbReference type="Gene3D" id="3.30.565.10">
    <property type="entry name" value="Histidine kinase-like ATPase, C-terminal domain"/>
    <property type="match status" value="1"/>
</dbReference>
<keyword evidence="5" id="KW-0418">Kinase</keyword>
<dbReference type="EMBL" id="JBGNYA010000001">
    <property type="protein sequence ID" value="MFA1611665.1"/>
    <property type="molecule type" value="Genomic_DNA"/>
</dbReference>
<dbReference type="Proteomes" id="UP001570511">
    <property type="component" value="Unassembled WGS sequence"/>
</dbReference>
<dbReference type="CDD" id="cd00082">
    <property type="entry name" value="HisKA"/>
    <property type="match status" value="1"/>
</dbReference>
<evidence type="ECO:0000256" key="3">
    <source>
        <dbReference type="ARBA" id="ARBA00022553"/>
    </source>
</evidence>
<keyword evidence="10" id="KW-1185">Reference proteome</keyword>
<feature type="domain" description="PAS" evidence="7">
    <location>
        <begin position="134"/>
        <end position="209"/>
    </location>
</feature>
<dbReference type="PROSITE" id="PS50112">
    <property type="entry name" value="PAS"/>
    <property type="match status" value="2"/>
</dbReference>
<dbReference type="Gene3D" id="3.30.450.20">
    <property type="entry name" value="PAS domain"/>
    <property type="match status" value="2"/>
</dbReference>
<dbReference type="Pfam" id="PF02518">
    <property type="entry name" value="HATPase_c"/>
    <property type="match status" value="1"/>
</dbReference>
<dbReference type="Pfam" id="PF00512">
    <property type="entry name" value="HisKA"/>
    <property type="match status" value="1"/>
</dbReference>
<dbReference type="InterPro" id="IPR000700">
    <property type="entry name" value="PAS-assoc_C"/>
</dbReference>
<evidence type="ECO:0000256" key="1">
    <source>
        <dbReference type="ARBA" id="ARBA00000085"/>
    </source>
</evidence>
<feature type="domain" description="PAS" evidence="7">
    <location>
        <begin position="14"/>
        <end position="87"/>
    </location>
</feature>
<comment type="caution">
    <text evidence="9">The sequence shown here is derived from an EMBL/GenBank/DDBJ whole genome shotgun (WGS) entry which is preliminary data.</text>
</comment>
<dbReference type="PANTHER" id="PTHR43304">
    <property type="entry name" value="PHYTOCHROME-LIKE PROTEIN CPH1"/>
    <property type="match status" value="1"/>
</dbReference>
<feature type="domain" description="PAC" evidence="8">
    <location>
        <begin position="212"/>
        <end position="264"/>
    </location>
</feature>
<evidence type="ECO:0000313" key="10">
    <source>
        <dbReference type="Proteomes" id="UP001570511"/>
    </source>
</evidence>
<reference evidence="9 10" key="1">
    <citation type="submission" date="2024-08" db="EMBL/GenBank/DDBJ databases">
        <title>Halobellus sp. MBLA0158 whole genome sequence.</title>
        <authorList>
            <person name="Hwang C.Y."/>
            <person name="Cho E.-S."/>
            <person name="Seo M.-J."/>
        </authorList>
    </citation>
    <scope>NUCLEOTIDE SEQUENCE [LARGE SCALE GENOMIC DNA]</scope>
    <source>
        <strain evidence="9 10">MBLA0158</strain>
    </source>
</reference>
<evidence type="ECO:0000313" key="9">
    <source>
        <dbReference type="EMBL" id="MFA1611665.1"/>
    </source>
</evidence>
<evidence type="ECO:0000256" key="4">
    <source>
        <dbReference type="ARBA" id="ARBA00022679"/>
    </source>
</evidence>
<dbReference type="InterPro" id="IPR001610">
    <property type="entry name" value="PAC"/>
</dbReference>
<dbReference type="SMART" id="SM00387">
    <property type="entry name" value="HATPase_c"/>
    <property type="match status" value="1"/>
</dbReference>
<dbReference type="PANTHER" id="PTHR43304:SF1">
    <property type="entry name" value="PAC DOMAIN-CONTAINING PROTEIN"/>
    <property type="match status" value="1"/>
</dbReference>
<name>A0ABD5MCM7_9EURY</name>
<evidence type="ECO:0000256" key="5">
    <source>
        <dbReference type="ARBA" id="ARBA00022777"/>
    </source>
</evidence>
<dbReference type="InterPro" id="IPR003661">
    <property type="entry name" value="HisK_dim/P_dom"/>
</dbReference>
<dbReference type="InterPro" id="IPR003594">
    <property type="entry name" value="HATPase_dom"/>
</dbReference>
<evidence type="ECO:0000259" key="6">
    <source>
        <dbReference type="PROSITE" id="PS50109"/>
    </source>
</evidence>
<dbReference type="RefSeq" id="WP_372390015.1">
    <property type="nucleotide sequence ID" value="NZ_JBGNYA010000001.1"/>
</dbReference>
<proteinExistence type="predicted"/>
<dbReference type="Pfam" id="PF08447">
    <property type="entry name" value="PAS_3"/>
    <property type="match status" value="1"/>
</dbReference>
<dbReference type="GO" id="GO:0004673">
    <property type="term" value="F:protein histidine kinase activity"/>
    <property type="evidence" value="ECO:0007669"/>
    <property type="project" value="UniProtKB-EC"/>
</dbReference>
<keyword evidence="3" id="KW-0597">Phosphoprotein</keyword>
<evidence type="ECO:0000256" key="2">
    <source>
        <dbReference type="ARBA" id="ARBA00012438"/>
    </source>
</evidence>
<dbReference type="NCBIfam" id="TIGR00229">
    <property type="entry name" value="sensory_box"/>
    <property type="match status" value="2"/>
</dbReference>
<feature type="domain" description="Histidine kinase" evidence="6">
    <location>
        <begin position="275"/>
        <end position="487"/>
    </location>
</feature>
<dbReference type="InterPro" id="IPR000014">
    <property type="entry name" value="PAS"/>
</dbReference>
<dbReference type="InterPro" id="IPR005467">
    <property type="entry name" value="His_kinase_dom"/>
</dbReference>
<dbReference type="PRINTS" id="PR00344">
    <property type="entry name" value="BCTRLSENSOR"/>
</dbReference>
<dbReference type="SMART" id="SM00091">
    <property type="entry name" value="PAS"/>
    <property type="match status" value="2"/>
</dbReference>
<dbReference type="SUPFAM" id="SSF47384">
    <property type="entry name" value="Homodimeric domain of signal transducing histidine kinase"/>
    <property type="match status" value="1"/>
</dbReference>
<evidence type="ECO:0000259" key="7">
    <source>
        <dbReference type="PROSITE" id="PS50112"/>
    </source>
</evidence>
<dbReference type="SMART" id="SM00388">
    <property type="entry name" value="HisKA"/>
    <property type="match status" value="1"/>
</dbReference>
<dbReference type="InterPro" id="IPR052162">
    <property type="entry name" value="Sensor_kinase/Photoreceptor"/>
</dbReference>
<dbReference type="InterPro" id="IPR004358">
    <property type="entry name" value="Sig_transdc_His_kin-like_C"/>
</dbReference>
<dbReference type="CDD" id="cd00130">
    <property type="entry name" value="PAS"/>
    <property type="match status" value="2"/>
</dbReference>
<dbReference type="AlphaFoldDB" id="A0ABD5MCM7"/>
<sequence>MTTERTPADGSPLSIDELRGAFDAVTEAVFVHRPDGTIVDVNAAAADLYGHSPSALRDGAVETLSAGVDPYTHEEAVRRIERTAETGEARQFEWRARDSDGARFWVSMKLSRIDTDDGPRVLAVVRDIQGRKEAERRFQTLIENLPGVVYRCRNEAGWPMEFVGGRCAELTGYESETVESGAVSWGLDVIHPEDRERVDAEVQTAVDEGSAFEVTYRIRTADGSIKWMWERGQHLDGPTEGPEYLEGFITDITDRKRYEDRLEAQRDDLELLNQVLRHDIRNDLQLVTAYADLLADECDDSQIQEYIDTISEHAEHTVELTTTARDMANVLISDSDPESRRLRPVLESEVDEIRSGYPEAVVRCESIPDVEVVADDLLGSVFRNVLKNAVQHNDKDVPEVSVGIERAEGAVRIRVADNGPGVSDAQKESIFGKGEAGLDSAGTGIGLYLVRTLVDSYGGDVWVEDRDDLGEGDGPGAIFVVELPTES</sequence>
<evidence type="ECO:0000259" key="8">
    <source>
        <dbReference type="PROSITE" id="PS50113"/>
    </source>
</evidence>
<dbReference type="InterPro" id="IPR036890">
    <property type="entry name" value="HATPase_C_sf"/>
</dbReference>
<dbReference type="EC" id="2.7.13.3" evidence="2"/>
<dbReference type="PROSITE" id="PS50113">
    <property type="entry name" value="PAC"/>
    <property type="match status" value="2"/>
</dbReference>
<dbReference type="PROSITE" id="PS50109">
    <property type="entry name" value="HIS_KIN"/>
    <property type="match status" value="1"/>
</dbReference>
<dbReference type="SUPFAM" id="SSF55785">
    <property type="entry name" value="PYP-like sensor domain (PAS domain)"/>
    <property type="match status" value="2"/>
</dbReference>
<protein>
    <recommendedName>
        <fullName evidence="2">histidine kinase</fullName>
        <ecNumber evidence="2">2.7.13.3</ecNumber>
    </recommendedName>
</protein>
<dbReference type="SUPFAM" id="SSF55874">
    <property type="entry name" value="ATPase domain of HSP90 chaperone/DNA topoisomerase II/histidine kinase"/>
    <property type="match status" value="1"/>
</dbReference>
<dbReference type="Gene3D" id="1.10.287.130">
    <property type="match status" value="1"/>
</dbReference>
<accession>A0ABD5MCM7</accession>